<dbReference type="AlphaFoldDB" id="A0A3E2VVP3"/>
<gene>
    <name evidence="3" type="ORF">DXA38_10585</name>
</gene>
<dbReference type="Gene3D" id="3.20.20.80">
    <property type="entry name" value="Glycosidases"/>
    <property type="match status" value="1"/>
</dbReference>
<name>A0A3E2VVP3_CLOIN</name>
<proteinExistence type="inferred from homology"/>
<organism evidence="3 4">
    <name type="scientific">Clostridium innocuum</name>
    <dbReference type="NCBI Taxonomy" id="1522"/>
    <lineage>
        <taxon>Bacteria</taxon>
        <taxon>Bacillati</taxon>
        <taxon>Bacillota</taxon>
        <taxon>Clostridia</taxon>
        <taxon>Eubacteriales</taxon>
        <taxon>Clostridiaceae</taxon>
        <taxon>Clostridium</taxon>
    </lineage>
</organism>
<dbReference type="RefSeq" id="WP_117443165.1">
    <property type="nucleotide sequence ID" value="NZ_JAJFEN010000003.1"/>
</dbReference>
<evidence type="ECO:0000256" key="1">
    <source>
        <dbReference type="ARBA" id="ARBA00023295"/>
    </source>
</evidence>
<evidence type="ECO:0000256" key="2">
    <source>
        <dbReference type="RuleBase" id="RU003690"/>
    </source>
</evidence>
<reference evidence="3 4" key="1">
    <citation type="submission" date="2018-08" db="EMBL/GenBank/DDBJ databases">
        <title>A genome reference for cultivated species of the human gut microbiota.</title>
        <authorList>
            <person name="Zou Y."/>
            <person name="Xue W."/>
            <person name="Luo G."/>
        </authorList>
    </citation>
    <scope>NUCLEOTIDE SEQUENCE [LARGE SCALE GENOMIC DNA]</scope>
    <source>
        <strain evidence="3 4">OF01-2LB</strain>
    </source>
</reference>
<dbReference type="PROSITE" id="PS00653">
    <property type="entry name" value="GLYCOSYL_HYDROL_F1_2"/>
    <property type="match status" value="1"/>
</dbReference>
<dbReference type="PANTHER" id="PTHR10353">
    <property type="entry name" value="GLYCOSYL HYDROLASE"/>
    <property type="match status" value="1"/>
</dbReference>
<dbReference type="InterPro" id="IPR033132">
    <property type="entry name" value="GH_1_N_CS"/>
</dbReference>
<comment type="caution">
    <text evidence="3">The sequence shown here is derived from an EMBL/GenBank/DDBJ whole genome shotgun (WGS) entry which is preliminary data.</text>
</comment>
<keyword evidence="1" id="KW-0326">Glycosidase</keyword>
<accession>A0A3E2VVP3</accession>
<dbReference type="Pfam" id="PF00232">
    <property type="entry name" value="Glyco_hydro_1"/>
    <property type="match status" value="2"/>
</dbReference>
<dbReference type="SUPFAM" id="SSF51445">
    <property type="entry name" value="(Trans)glycosidases"/>
    <property type="match status" value="1"/>
</dbReference>
<dbReference type="OrthoDB" id="1637462at2"/>
<comment type="similarity">
    <text evidence="2">Belongs to the glycosyl hydrolase 1 family.</text>
</comment>
<dbReference type="InterPro" id="IPR001360">
    <property type="entry name" value="Glyco_hydro_1"/>
</dbReference>
<dbReference type="PRINTS" id="PR00131">
    <property type="entry name" value="GLHYDRLASE1"/>
</dbReference>
<evidence type="ECO:0000313" key="4">
    <source>
        <dbReference type="Proteomes" id="UP000260025"/>
    </source>
</evidence>
<dbReference type="GO" id="GO:0008422">
    <property type="term" value="F:beta-glucosidase activity"/>
    <property type="evidence" value="ECO:0007669"/>
    <property type="project" value="TreeGrafter"/>
</dbReference>
<dbReference type="GO" id="GO:0005829">
    <property type="term" value="C:cytosol"/>
    <property type="evidence" value="ECO:0007669"/>
    <property type="project" value="TreeGrafter"/>
</dbReference>
<evidence type="ECO:0000313" key="3">
    <source>
        <dbReference type="EMBL" id="RGC15304.1"/>
    </source>
</evidence>
<dbReference type="InterPro" id="IPR017853">
    <property type="entry name" value="GH"/>
</dbReference>
<keyword evidence="3" id="KW-0378">Hydrolase</keyword>
<dbReference type="GO" id="GO:0016052">
    <property type="term" value="P:carbohydrate catabolic process"/>
    <property type="evidence" value="ECO:0007669"/>
    <property type="project" value="TreeGrafter"/>
</dbReference>
<protein>
    <submittedName>
        <fullName evidence="3">Glycoside hydrolase family 1 protein</fullName>
    </submittedName>
</protein>
<dbReference type="EMBL" id="QVEV01000014">
    <property type="protein sequence ID" value="RGC15304.1"/>
    <property type="molecule type" value="Genomic_DNA"/>
</dbReference>
<sequence>MSLPKDFLWGGATSAFQCEGGWQENGKGIAICDIAVAGSKEKIRYNTYIDAKGNKVKGMMLGNCPQGCQPYIFQDEKYPAMEAVDFYHHYAQDIEMLAEMGCRAFRLSINWTRLYPHGDEDQPKEEGIQFYKKIFQECHKYDIEPIVTITHDDDPAYLYAKYGGWSNRECIRFYMKYCETLFSHFKDDVKYWLTFNQINEMMLLADSFGLAVSTEEVQLYKKQLFQQIHHKLVASAKAVKLAHDKYPHFIMGCMLACGPSIYPDTCHPKDILAAMEKIQENFYCSDVMIRGYYPDFAKRIWKDAGITLYISEEDKAILRQGTVDMYTFSYYYTNNISAQKKGDGTADFQVGVKNPYVTYSDWGWAIDPDGLRYCLNLIYDRYQLPIMIVENGFGAVDSIEEDGSIHDTYRIDYLKAHIQAFKEAINIDGVNLIGYTVWSAFDIVSGGTGEMEKRYGFIYVDKHDDGSGTLERKKKDSFFWYKKVIASNGECI</sequence>
<dbReference type="Proteomes" id="UP000260025">
    <property type="component" value="Unassembled WGS sequence"/>
</dbReference>
<dbReference type="PANTHER" id="PTHR10353:SF122">
    <property type="entry name" value="6-PHOSPHO-BETA-GLUCOSIDASE ASCB-RELATED"/>
    <property type="match status" value="1"/>
</dbReference>